<keyword evidence="4" id="KW-0902">Two-component regulatory system</keyword>
<feature type="domain" description="Response regulatory" evidence="10">
    <location>
        <begin position="3"/>
        <end position="120"/>
    </location>
</feature>
<dbReference type="InterPro" id="IPR018060">
    <property type="entry name" value="HTH_AraC"/>
</dbReference>
<feature type="modified residue" description="4-aspartylphosphate" evidence="8">
    <location>
        <position position="55"/>
    </location>
</feature>
<keyword evidence="12" id="KW-1185">Reference proteome</keyword>
<dbReference type="Gene3D" id="3.40.50.2300">
    <property type="match status" value="1"/>
</dbReference>
<keyword evidence="6" id="KW-0238">DNA-binding</keyword>
<evidence type="ECO:0000313" key="11">
    <source>
        <dbReference type="EMBL" id="UJF34996.1"/>
    </source>
</evidence>
<gene>
    <name evidence="11" type="ORF">L0M14_07605</name>
</gene>
<dbReference type="Proteomes" id="UP001649230">
    <property type="component" value="Chromosome"/>
</dbReference>
<evidence type="ECO:0000256" key="6">
    <source>
        <dbReference type="ARBA" id="ARBA00023125"/>
    </source>
</evidence>
<dbReference type="SMART" id="SM00448">
    <property type="entry name" value="REC"/>
    <property type="match status" value="1"/>
</dbReference>
<keyword evidence="5" id="KW-0805">Transcription regulation</keyword>
<proteinExistence type="predicted"/>
<dbReference type="SMART" id="SM00342">
    <property type="entry name" value="HTH_ARAC"/>
    <property type="match status" value="1"/>
</dbReference>
<evidence type="ECO:0000256" key="3">
    <source>
        <dbReference type="ARBA" id="ARBA00022553"/>
    </source>
</evidence>
<dbReference type="Pfam" id="PF12833">
    <property type="entry name" value="HTH_18"/>
    <property type="match status" value="1"/>
</dbReference>
<organism evidence="11 12">
    <name type="scientific">Paenibacillus hexagrammi</name>
    <dbReference type="NCBI Taxonomy" id="2908839"/>
    <lineage>
        <taxon>Bacteria</taxon>
        <taxon>Bacillati</taxon>
        <taxon>Bacillota</taxon>
        <taxon>Bacilli</taxon>
        <taxon>Bacillales</taxon>
        <taxon>Paenibacillaceae</taxon>
        <taxon>Paenibacillus</taxon>
    </lineage>
</organism>
<dbReference type="InterPro" id="IPR011006">
    <property type="entry name" value="CheY-like_superfamily"/>
</dbReference>
<dbReference type="SUPFAM" id="SSF52172">
    <property type="entry name" value="CheY-like"/>
    <property type="match status" value="1"/>
</dbReference>
<evidence type="ECO:0000256" key="1">
    <source>
        <dbReference type="ARBA" id="ARBA00004496"/>
    </source>
</evidence>
<dbReference type="Gene3D" id="1.10.10.60">
    <property type="entry name" value="Homeodomain-like"/>
    <property type="match status" value="2"/>
</dbReference>
<evidence type="ECO:0000259" key="10">
    <source>
        <dbReference type="PROSITE" id="PS50110"/>
    </source>
</evidence>
<dbReference type="PANTHER" id="PTHR42713">
    <property type="entry name" value="HISTIDINE KINASE-RELATED"/>
    <property type="match status" value="1"/>
</dbReference>
<dbReference type="PROSITE" id="PS01124">
    <property type="entry name" value="HTH_ARAC_FAMILY_2"/>
    <property type="match status" value="1"/>
</dbReference>
<evidence type="ECO:0000256" key="7">
    <source>
        <dbReference type="ARBA" id="ARBA00023163"/>
    </source>
</evidence>
<dbReference type="Pfam" id="PF00072">
    <property type="entry name" value="Response_reg"/>
    <property type="match status" value="1"/>
</dbReference>
<reference evidence="11 12" key="1">
    <citation type="journal article" date="2024" name="Int. J. Syst. Evol. Microbiol.">
        <title>Paenibacillus hexagrammi sp. nov., a novel bacterium isolated from the gut content of Hexagrammos agrammus.</title>
        <authorList>
            <person name="Jung H.K."/>
            <person name="Kim D.G."/>
            <person name="Zin H."/>
            <person name="Park J."/>
            <person name="Jung H."/>
            <person name="Kim Y.O."/>
            <person name="Kong H.J."/>
            <person name="Kim J.W."/>
            <person name="Kim Y.S."/>
        </authorList>
    </citation>
    <scope>NUCLEOTIDE SEQUENCE [LARGE SCALE GENOMIC DNA]</scope>
    <source>
        <strain evidence="11 12">YPD9-1</strain>
    </source>
</reference>
<name>A0ABY3SPH9_9BACL</name>
<dbReference type="EMBL" id="CP090978">
    <property type="protein sequence ID" value="UJF34996.1"/>
    <property type="molecule type" value="Genomic_DNA"/>
</dbReference>
<protein>
    <submittedName>
        <fullName evidence="11">Response regulator</fullName>
    </submittedName>
</protein>
<keyword evidence="2" id="KW-0963">Cytoplasm</keyword>
<dbReference type="PANTHER" id="PTHR42713:SF3">
    <property type="entry name" value="TRANSCRIPTIONAL REGULATORY PROTEIN HPTR"/>
    <property type="match status" value="1"/>
</dbReference>
<comment type="subcellular location">
    <subcellularLocation>
        <location evidence="1">Cytoplasm</location>
    </subcellularLocation>
</comment>
<dbReference type="SUPFAM" id="SSF46689">
    <property type="entry name" value="Homeodomain-like"/>
    <property type="match status" value="1"/>
</dbReference>
<evidence type="ECO:0000256" key="5">
    <source>
        <dbReference type="ARBA" id="ARBA00023015"/>
    </source>
</evidence>
<dbReference type="InterPro" id="IPR001789">
    <property type="entry name" value="Sig_transdc_resp-reg_receiver"/>
</dbReference>
<evidence type="ECO:0000256" key="2">
    <source>
        <dbReference type="ARBA" id="ARBA00022490"/>
    </source>
</evidence>
<evidence type="ECO:0000259" key="9">
    <source>
        <dbReference type="PROSITE" id="PS01124"/>
    </source>
</evidence>
<keyword evidence="7" id="KW-0804">Transcription</keyword>
<dbReference type="CDD" id="cd17536">
    <property type="entry name" value="REC_YesN-like"/>
    <property type="match status" value="1"/>
</dbReference>
<keyword evidence="3 8" id="KW-0597">Phosphoprotein</keyword>
<sequence length="523" mass="60632">MYKVLLVDDERMILEGISSIVDWSSAGTELMGTARNGVEAYAFVCEHPPDIIISDIRMPGMNGLELVAKVKETHPQIRLMMLSGFDEFEYAKKAMQYGVKHYLLKPCNENTIVSALQEIVSELKQEESKEVFIQTMKESLQKVLPHVKAQFLKEFVMNKSYGARDWEYYSQLFGLQLNGKKVRFILIHLDGTFEYEHLFAVKNIAEDLLHEPLLSSTVGDQVLIVIEDAVHAELLHQQVRDIRKVFKQYYKMDATVAISEAGDIDESRRLYLQALDCLGHRFYLGEAGLITVRDVPEASEQRYERFVYDEDKILLHIRAGNWNEAKAELDLFFEQLVSSRMDIQTTKSYVLQAFISMARLCSEERMNEYMSQTVRFVQMETLQHCMTMLKEIAMEITDMNYERNRTKYSVIIQKVIEIVNEQLGNPELSLTWVAHQMLYMNSDYLGKLFKKETGEKFSNYVVTLRVHKAMDVIKTQDDVKIFELAEQLGFGDNPQYFSQVFKKIAGCAPTEYKKIRKLNITVF</sequence>
<evidence type="ECO:0000313" key="12">
    <source>
        <dbReference type="Proteomes" id="UP001649230"/>
    </source>
</evidence>
<dbReference type="PROSITE" id="PS50110">
    <property type="entry name" value="RESPONSE_REGULATORY"/>
    <property type="match status" value="1"/>
</dbReference>
<evidence type="ECO:0000256" key="8">
    <source>
        <dbReference type="PROSITE-ProRule" id="PRU00169"/>
    </source>
</evidence>
<evidence type="ECO:0000256" key="4">
    <source>
        <dbReference type="ARBA" id="ARBA00023012"/>
    </source>
</evidence>
<dbReference type="RefSeq" id="WP_235121569.1">
    <property type="nucleotide sequence ID" value="NZ_CP090978.1"/>
</dbReference>
<dbReference type="InterPro" id="IPR009057">
    <property type="entry name" value="Homeodomain-like_sf"/>
</dbReference>
<feature type="domain" description="HTH araC/xylS-type" evidence="9">
    <location>
        <begin position="413"/>
        <end position="515"/>
    </location>
</feature>
<dbReference type="InterPro" id="IPR051552">
    <property type="entry name" value="HptR"/>
</dbReference>
<accession>A0ABY3SPH9</accession>